<dbReference type="STRING" id="1555241.A0A4V1IV45"/>
<organism evidence="2 3">
    <name type="scientific">Caulochytrium protostelioides</name>
    <dbReference type="NCBI Taxonomy" id="1555241"/>
    <lineage>
        <taxon>Eukaryota</taxon>
        <taxon>Fungi</taxon>
        <taxon>Fungi incertae sedis</taxon>
        <taxon>Chytridiomycota</taxon>
        <taxon>Chytridiomycota incertae sedis</taxon>
        <taxon>Chytridiomycetes</taxon>
        <taxon>Caulochytriales</taxon>
        <taxon>Caulochytriaceae</taxon>
        <taxon>Caulochytrium</taxon>
    </lineage>
</organism>
<dbReference type="EMBL" id="ML014135">
    <property type="protein sequence ID" value="RKP02779.1"/>
    <property type="molecule type" value="Genomic_DNA"/>
</dbReference>
<dbReference type="SUPFAM" id="SSF143447">
    <property type="entry name" value="AMMECR1-like"/>
    <property type="match status" value="1"/>
</dbReference>
<protein>
    <recommendedName>
        <fullName evidence="1">AMMECR1 domain-containing protein</fullName>
    </recommendedName>
</protein>
<evidence type="ECO:0000259" key="1">
    <source>
        <dbReference type="PROSITE" id="PS51112"/>
    </source>
</evidence>
<gene>
    <name evidence="2" type="ORF">CXG81DRAFT_10395</name>
</gene>
<dbReference type="InterPro" id="IPR023473">
    <property type="entry name" value="AMMECR1"/>
</dbReference>
<name>A0A4V1IV45_9FUNG</name>
<evidence type="ECO:0000313" key="2">
    <source>
        <dbReference type="EMBL" id="RKP02779.1"/>
    </source>
</evidence>
<dbReference type="Proteomes" id="UP000274922">
    <property type="component" value="Unassembled WGS sequence"/>
</dbReference>
<dbReference type="PANTHER" id="PTHR13016:SF0">
    <property type="entry name" value="AMME SYNDROME CANDIDATE GENE 1 PROTEIN"/>
    <property type="match status" value="1"/>
</dbReference>
<reference evidence="3" key="1">
    <citation type="journal article" date="2018" name="Nat. Microbiol.">
        <title>Leveraging single-cell genomics to expand the fungal tree of life.</title>
        <authorList>
            <person name="Ahrendt S.R."/>
            <person name="Quandt C.A."/>
            <person name="Ciobanu D."/>
            <person name="Clum A."/>
            <person name="Salamov A."/>
            <person name="Andreopoulos B."/>
            <person name="Cheng J.F."/>
            <person name="Woyke T."/>
            <person name="Pelin A."/>
            <person name="Henrissat B."/>
            <person name="Reynolds N.K."/>
            <person name="Benny G.L."/>
            <person name="Smith M.E."/>
            <person name="James T.Y."/>
            <person name="Grigoriev I.V."/>
        </authorList>
    </citation>
    <scope>NUCLEOTIDE SEQUENCE [LARGE SCALE GENOMIC DNA]</scope>
    <source>
        <strain evidence="3">ATCC 52028</strain>
    </source>
</reference>
<dbReference type="OrthoDB" id="24630at2759"/>
<proteinExistence type="predicted"/>
<evidence type="ECO:0000313" key="3">
    <source>
        <dbReference type="Proteomes" id="UP000274922"/>
    </source>
</evidence>
<dbReference type="PROSITE" id="PS51112">
    <property type="entry name" value="AMMECR1"/>
    <property type="match status" value="1"/>
</dbReference>
<feature type="domain" description="AMMECR1" evidence="1">
    <location>
        <begin position="1"/>
        <end position="202"/>
    </location>
</feature>
<dbReference type="Pfam" id="PF01871">
    <property type="entry name" value="AMMECR1"/>
    <property type="match status" value="1"/>
</dbReference>
<dbReference type="PANTHER" id="PTHR13016">
    <property type="entry name" value="AMMECR1 HOMOLOG"/>
    <property type="match status" value="1"/>
</dbReference>
<dbReference type="NCBIfam" id="TIGR00296">
    <property type="entry name" value="TIGR00296 family protein"/>
    <property type="match status" value="1"/>
</dbReference>
<dbReference type="InterPro" id="IPR027485">
    <property type="entry name" value="AMMECR1_N"/>
</dbReference>
<dbReference type="InterPro" id="IPR036071">
    <property type="entry name" value="AMMECR1_dom_sf"/>
</dbReference>
<dbReference type="InterPro" id="IPR002733">
    <property type="entry name" value="AMMECR1_domain"/>
</dbReference>
<keyword evidence="3" id="KW-1185">Reference proteome</keyword>
<dbReference type="Gene3D" id="3.30.700.20">
    <property type="entry name" value="Hypothetical protein ph0010, domain 1"/>
    <property type="match status" value="1"/>
</dbReference>
<accession>A0A4V1IV45</accession>
<dbReference type="AlphaFoldDB" id="A0A4V1IV45"/>
<sequence length="209" mass="22725">MAEIAAGPEHCAYCFSVLVKAVGHPLSHERADTTPGFADVASPLFVTWNTQLSADAVRLRGCIGTFEPLPLRRALAEYAATAALRDPRFPPVTASELASLQCGVSLLVNFSPRERWDDWTIGVHGIRIRFALSPGGPLSGTATFLPEVAAEQGWTRFETLEHLLRKGGYHGPITAAVLDAVELTRYESSKATMAFRDYEAYLKAHPEAS</sequence>